<dbReference type="InterPro" id="IPR019403">
    <property type="entry name" value="Mediator_Med19_met"/>
</dbReference>
<comment type="function">
    <text evidence="6">Component of the Mediator complex, a coactivator involved in the regulated transcription of nearly all RNA polymerase II-dependent genes. Mediator functions as a bridge to convey information from gene-specific regulatory proteins to the basal RNA polymerase II transcription machinery. Mediator is recruited to promoters by direct interactions with regulatory proteins and serves as a scaffold for the assembly of a functional preinitiation complex with RNA polymerase II and the general transcription factors.</text>
</comment>
<dbReference type="GO" id="GO:0003712">
    <property type="term" value="F:transcription coregulator activity"/>
    <property type="evidence" value="ECO:0007669"/>
    <property type="project" value="InterPro"/>
</dbReference>
<feature type="compositionally biased region" description="Low complexity" evidence="7">
    <location>
        <begin position="12"/>
        <end position="27"/>
    </location>
</feature>
<comment type="subcellular location">
    <subcellularLocation>
        <location evidence="1 6">Nucleus</location>
    </subcellularLocation>
</comment>
<feature type="compositionally biased region" description="Basic residues" evidence="7">
    <location>
        <begin position="157"/>
        <end position="169"/>
    </location>
</feature>
<dbReference type="EMBL" id="GGLE01003452">
    <property type="protein sequence ID" value="MBY07578.1"/>
    <property type="molecule type" value="Transcribed_RNA"/>
</dbReference>
<protein>
    <recommendedName>
        <fullName evidence="6">Mediator of RNA polymerase II transcription subunit 19</fullName>
    </recommendedName>
    <alternativeName>
        <fullName evidence="6">Mediator complex subunit 19</fullName>
    </alternativeName>
</protein>
<sequence>MGDIVRRPDQYSPKSSPRGSRSPVVSRQDTTGTLKTTISLGKTPAIVHSGPFYLMKEPPKSELTGATNLMVSYGLEHSYNKFSGRKVKDQLSAFLPNLPGNIDAPGDQDNSSLRSLIEKPPVGGKELAPLMGAQLVGFRLHPGPLPEQYRMMSQQPQKKKHKHKKHKHKLGDTPSQESQQQESAADGSHEKKHKKQKRHDDDKERKKKKKEKKKKKKHSPEATPANPPTAAPLPNGSQRVL</sequence>
<reference evidence="8" key="1">
    <citation type="submission" date="2018-03" db="EMBL/GenBank/DDBJ databases">
        <title>The relapsing fever spirochete Borrelia turicatae persists in the highly oxidative environment of its soft-bodied tick vector.</title>
        <authorList>
            <person name="Bourret T.J."/>
            <person name="Boyle W.K."/>
            <person name="Valenzuela J.G."/>
            <person name="Oliveira F."/>
            <person name="Lopez J.E."/>
        </authorList>
    </citation>
    <scope>NUCLEOTIDE SEQUENCE</scope>
    <source>
        <strain evidence="8">Kansas strain/isolate</strain>
        <tissue evidence="8">Salivary glands</tissue>
    </source>
</reference>
<evidence type="ECO:0000256" key="6">
    <source>
        <dbReference type="RuleBase" id="RU364151"/>
    </source>
</evidence>
<feature type="region of interest" description="Disordered" evidence="7">
    <location>
        <begin position="1"/>
        <end position="33"/>
    </location>
</feature>
<comment type="subunit">
    <text evidence="6">Component of the Mediator complex.</text>
</comment>
<evidence type="ECO:0000313" key="8">
    <source>
        <dbReference type="EMBL" id="MBY07578.1"/>
    </source>
</evidence>
<dbReference type="PANTHER" id="PTHR22536:SF1">
    <property type="entry name" value="MEDIATOR OF RNA POLYMERASE II TRANSCRIPTION SUBUNIT 19"/>
    <property type="match status" value="1"/>
</dbReference>
<feature type="region of interest" description="Disordered" evidence="7">
    <location>
        <begin position="146"/>
        <end position="241"/>
    </location>
</feature>
<dbReference type="GO" id="GO:0016592">
    <property type="term" value="C:mediator complex"/>
    <property type="evidence" value="ECO:0007669"/>
    <property type="project" value="InterPro"/>
</dbReference>
<feature type="region of interest" description="Disordered" evidence="7">
    <location>
        <begin position="99"/>
        <end position="120"/>
    </location>
</feature>
<name>A0A2R5LDN8_9ACAR</name>
<evidence type="ECO:0000256" key="4">
    <source>
        <dbReference type="ARBA" id="ARBA00023163"/>
    </source>
</evidence>
<feature type="compositionally biased region" description="Basic residues" evidence="7">
    <location>
        <begin position="205"/>
        <end position="218"/>
    </location>
</feature>
<comment type="similarity">
    <text evidence="2 6">Belongs to the Mediator complex subunit 19 family.</text>
</comment>
<keyword evidence="5 6" id="KW-0539">Nucleus</keyword>
<dbReference type="PANTHER" id="PTHR22536">
    <property type="entry name" value="LUNG CANCER METASTASIS-RELATED LCMR1 PROTEIN"/>
    <property type="match status" value="1"/>
</dbReference>
<dbReference type="Pfam" id="PF10278">
    <property type="entry name" value="Med19"/>
    <property type="match status" value="1"/>
</dbReference>
<evidence type="ECO:0000256" key="7">
    <source>
        <dbReference type="SAM" id="MobiDB-lite"/>
    </source>
</evidence>
<evidence type="ECO:0000256" key="1">
    <source>
        <dbReference type="ARBA" id="ARBA00004123"/>
    </source>
</evidence>
<accession>A0A2R5LDN8</accession>
<proteinExistence type="inferred from homology"/>
<gene>
    <name evidence="6" type="primary">MED19</name>
</gene>
<organism evidence="8">
    <name type="scientific">Ornithodoros turicata</name>
    <dbReference type="NCBI Taxonomy" id="34597"/>
    <lineage>
        <taxon>Eukaryota</taxon>
        <taxon>Metazoa</taxon>
        <taxon>Ecdysozoa</taxon>
        <taxon>Arthropoda</taxon>
        <taxon>Chelicerata</taxon>
        <taxon>Arachnida</taxon>
        <taxon>Acari</taxon>
        <taxon>Parasitiformes</taxon>
        <taxon>Ixodida</taxon>
        <taxon>Ixodoidea</taxon>
        <taxon>Argasidae</taxon>
        <taxon>Ornithodorinae</taxon>
        <taxon>Ornithodoros</taxon>
    </lineage>
</organism>
<keyword evidence="4 6" id="KW-0804">Transcription</keyword>
<evidence type="ECO:0000256" key="2">
    <source>
        <dbReference type="ARBA" id="ARBA00009259"/>
    </source>
</evidence>
<evidence type="ECO:0000256" key="5">
    <source>
        <dbReference type="ARBA" id="ARBA00023242"/>
    </source>
</evidence>
<keyword evidence="3 6" id="KW-0805">Transcription regulation</keyword>
<keyword evidence="6" id="KW-0010">Activator</keyword>
<evidence type="ECO:0000256" key="3">
    <source>
        <dbReference type="ARBA" id="ARBA00023015"/>
    </source>
</evidence>
<dbReference type="GO" id="GO:0045944">
    <property type="term" value="P:positive regulation of transcription by RNA polymerase II"/>
    <property type="evidence" value="ECO:0007669"/>
    <property type="project" value="TreeGrafter"/>
</dbReference>
<dbReference type="AlphaFoldDB" id="A0A2R5LDN8"/>